<evidence type="ECO:0000313" key="2">
    <source>
        <dbReference type="EMBL" id="KAK4136905.1"/>
    </source>
</evidence>
<keyword evidence="3" id="KW-1185">Reference proteome</keyword>
<comment type="caution">
    <text evidence="2">The sequence shown here is derived from an EMBL/GenBank/DDBJ whole genome shotgun (WGS) entry which is preliminary data.</text>
</comment>
<evidence type="ECO:0000256" key="1">
    <source>
        <dbReference type="SAM" id="MobiDB-lite"/>
    </source>
</evidence>
<dbReference type="EMBL" id="MU853403">
    <property type="protein sequence ID" value="KAK4136905.1"/>
    <property type="molecule type" value="Genomic_DNA"/>
</dbReference>
<reference evidence="2" key="1">
    <citation type="journal article" date="2023" name="Mol. Phylogenet. Evol.">
        <title>Genome-scale phylogeny and comparative genomics of the fungal order Sordariales.</title>
        <authorList>
            <person name="Hensen N."/>
            <person name="Bonometti L."/>
            <person name="Westerberg I."/>
            <person name="Brannstrom I.O."/>
            <person name="Guillou S."/>
            <person name="Cros-Aarteil S."/>
            <person name="Calhoun S."/>
            <person name="Haridas S."/>
            <person name="Kuo A."/>
            <person name="Mondo S."/>
            <person name="Pangilinan J."/>
            <person name="Riley R."/>
            <person name="LaButti K."/>
            <person name="Andreopoulos B."/>
            <person name="Lipzen A."/>
            <person name="Chen C."/>
            <person name="Yan M."/>
            <person name="Daum C."/>
            <person name="Ng V."/>
            <person name="Clum A."/>
            <person name="Steindorff A."/>
            <person name="Ohm R.A."/>
            <person name="Martin F."/>
            <person name="Silar P."/>
            <person name="Natvig D.O."/>
            <person name="Lalanne C."/>
            <person name="Gautier V."/>
            <person name="Ament-Velasquez S.L."/>
            <person name="Kruys A."/>
            <person name="Hutchinson M.I."/>
            <person name="Powell A.J."/>
            <person name="Barry K."/>
            <person name="Miller A.N."/>
            <person name="Grigoriev I.V."/>
            <person name="Debuchy R."/>
            <person name="Gladieux P."/>
            <person name="Hiltunen Thoren M."/>
            <person name="Johannesson H."/>
        </authorList>
    </citation>
    <scope>NUCLEOTIDE SEQUENCE</scope>
    <source>
        <strain evidence="2">CBS 123565</strain>
    </source>
</reference>
<sequence length="153" mass="16770">MQASSMEGEGVFRGVGSLQLSETPSESRFRPRSGSRPAKESRPQPSEAARCSPGIRRYNPDRGVGTQTSLKRDGGLKSGLRKCPLTPSCSPPSNAPLPFQVAMQHPGAALQLQELQAFRRHKRDHSSYSANLLLILPERQPKRLRTLCPDANP</sequence>
<organism evidence="2 3">
    <name type="scientific">Trichocladium antarcticum</name>
    <dbReference type="NCBI Taxonomy" id="1450529"/>
    <lineage>
        <taxon>Eukaryota</taxon>
        <taxon>Fungi</taxon>
        <taxon>Dikarya</taxon>
        <taxon>Ascomycota</taxon>
        <taxon>Pezizomycotina</taxon>
        <taxon>Sordariomycetes</taxon>
        <taxon>Sordariomycetidae</taxon>
        <taxon>Sordariales</taxon>
        <taxon>Chaetomiaceae</taxon>
        <taxon>Trichocladium</taxon>
    </lineage>
</organism>
<dbReference type="Proteomes" id="UP001304895">
    <property type="component" value="Unassembled WGS sequence"/>
</dbReference>
<name>A0AAN6UQM5_9PEZI</name>
<evidence type="ECO:0000313" key="3">
    <source>
        <dbReference type="Proteomes" id="UP001304895"/>
    </source>
</evidence>
<reference evidence="2" key="2">
    <citation type="submission" date="2023-05" db="EMBL/GenBank/DDBJ databases">
        <authorList>
            <consortium name="Lawrence Berkeley National Laboratory"/>
            <person name="Steindorff A."/>
            <person name="Hensen N."/>
            <person name="Bonometti L."/>
            <person name="Westerberg I."/>
            <person name="Brannstrom I.O."/>
            <person name="Guillou S."/>
            <person name="Cros-Aarteil S."/>
            <person name="Calhoun S."/>
            <person name="Haridas S."/>
            <person name="Kuo A."/>
            <person name="Mondo S."/>
            <person name="Pangilinan J."/>
            <person name="Riley R."/>
            <person name="Labutti K."/>
            <person name="Andreopoulos B."/>
            <person name="Lipzen A."/>
            <person name="Chen C."/>
            <person name="Yanf M."/>
            <person name="Daum C."/>
            <person name="Ng V."/>
            <person name="Clum A."/>
            <person name="Ohm R."/>
            <person name="Martin F."/>
            <person name="Silar P."/>
            <person name="Natvig D."/>
            <person name="Lalanne C."/>
            <person name="Gautier V."/>
            <person name="Ament-Velasquez S.L."/>
            <person name="Kruys A."/>
            <person name="Hutchinson M.I."/>
            <person name="Powell A.J."/>
            <person name="Barry K."/>
            <person name="Miller A.N."/>
            <person name="Grigoriev I.V."/>
            <person name="Debuchy R."/>
            <person name="Gladieux P."/>
            <person name="Thoren M.H."/>
            <person name="Johannesson H."/>
        </authorList>
    </citation>
    <scope>NUCLEOTIDE SEQUENCE</scope>
    <source>
        <strain evidence="2">CBS 123565</strain>
    </source>
</reference>
<dbReference type="AlphaFoldDB" id="A0AAN6UQM5"/>
<feature type="region of interest" description="Disordered" evidence="1">
    <location>
        <begin position="1"/>
        <end position="91"/>
    </location>
</feature>
<protein>
    <submittedName>
        <fullName evidence="2">Uncharacterized protein</fullName>
    </submittedName>
</protein>
<accession>A0AAN6UQM5</accession>
<gene>
    <name evidence="2" type="ORF">BT67DRAFT_194529</name>
</gene>
<proteinExistence type="predicted"/>